<keyword evidence="3" id="KW-1185">Reference proteome</keyword>
<organism evidence="2 3">
    <name type="scientific">Actinospica acidithermotolerans</name>
    <dbReference type="NCBI Taxonomy" id="2828514"/>
    <lineage>
        <taxon>Bacteria</taxon>
        <taxon>Bacillati</taxon>
        <taxon>Actinomycetota</taxon>
        <taxon>Actinomycetes</taxon>
        <taxon>Catenulisporales</taxon>
        <taxon>Actinospicaceae</taxon>
        <taxon>Actinospica</taxon>
    </lineage>
</organism>
<dbReference type="EMBL" id="JAGSOH010000154">
    <property type="protein sequence ID" value="MBR7830763.1"/>
    <property type="molecule type" value="Genomic_DNA"/>
</dbReference>
<dbReference type="AlphaFoldDB" id="A0A941EHZ6"/>
<accession>A0A941EHZ6</accession>
<reference evidence="2" key="1">
    <citation type="submission" date="2021-04" db="EMBL/GenBank/DDBJ databases">
        <title>Genome based classification of Actinospica acidithermotolerans sp. nov., an actinobacterium isolated from an Indonesian hot spring.</title>
        <authorList>
            <person name="Kusuma A.B."/>
            <person name="Putra K.E."/>
            <person name="Nafisah S."/>
            <person name="Loh J."/>
            <person name="Nouioui I."/>
            <person name="Goodfellow M."/>
        </authorList>
    </citation>
    <scope>NUCLEOTIDE SEQUENCE</scope>
    <source>
        <strain evidence="2">MGRD01-02</strain>
    </source>
</reference>
<evidence type="ECO:0000313" key="3">
    <source>
        <dbReference type="Proteomes" id="UP000676325"/>
    </source>
</evidence>
<dbReference type="Proteomes" id="UP000676325">
    <property type="component" value="Unassembled WGS sequence"/>
</dbReference>
<dbReference type="InterPro" id="IPR024414">
    <property type="entry name" value="Uncharacterised_PrgI"/>
</dbReference>
<feature type="transmembrane region" description="Helical" evidence="1">
    <location>
        <begin position="53"/>
        <end position="74"/>
    </location>
</feature>
<name>A0A941EHZ6_9ACTN</name>
<evidence type="ECO:0000256" key="1">
    <source>
        <dbReference type="SAM" id="Phobius"/>
    </source>
</evidence>
<comment type="caution">
    <text evidence="2">The sequence shown here is derived from an EMBL/GenBank/DDBJ whole genome shotgun (WGS) entry which is preliminary data.</text>
</comment>
<feature type="transmembrane region" description="Helical" evidence="1">
    <location>
        <begin position="29"/>
        <end position="47"/>
    </location>
</feature>
<dbReference type="Pfam" id="PF12666">
    <property type="entry name" value="PrgI"/>
    <property type="match status" value="1"/>
</dbReference>
<keyword evidence="1" id="KW-1133">Transmembrane helix</keyword>
<keyword evidence="1" id="KW-0812">Transmembrane</keyword>
<gene>
    <name evidence="2" type="ORF">KDK95_30955</name>
</gene>
<keyword evidence="1" id="KW-0472">Membrane</keyword>
<proteinExistence type="predicted"/>
<protein>
    <submittedName>
        <fullName evidence="2">PrgI family protein</fullName>
    </submittedName>
</protein>
<evidence type="ECO:0000313" key="2">
    <source>
        <dbReference type="EMBL" id="MBR7830763.1"/>
    </source>
</evidence>
<dbReference type="RefSeq" id="WP_212521885.1">
    <property type="nucleotide sequence ID" value="NZ_JAGSOH010000154.1"/>
</dbReference>
<sequence length="302" mass="31627">MSEEYYAARIPADIDRPDAVVARLTFRQVAIIAGTGAACWLIFTAVHRAAPHLPLAILLAPLVLALTVAAGIALGSRDGISADRFLLAAARHARRPRLMVHAPEGIPPMPSILPKAWRRAAGPRPAPLVLPAAGVDGAGVLDVREHGYAQIAACSTVNFALRTSGEQNALVTGFGRFLNSLSGPTQILVRTRRMDLTGLVADLEEAAGALPHPRLEDACRDHAAFLAHLSAHQQLLGRQVLLVAREPQAAAATDAGLRLSRRHAESGAVLAGAEVSVVPFTPAGAYGLLADAIANENPGGFQ</sequence>